<dbReference type="AlphaFoldDB" id="A0A1H9P8L9"/>
<proteinExistence type="predicted"/>
<organism evidence="2 3">
    <name type="scientific">Flavobacterium frigoris</name>
    <dbReference type="NCBI Taxonomy" id="229204"/>
    <lineage>
        <taxon>Bacteria</taxon>
        <taxon>Pseudomonadati</taxon>
        <taxon>Bacteroidota</taxon>
        <taxon>Flavobacteriia</taxon>
        <taxon>Flavobacteriales</taxon>
        <taxon>Flavobacteriaceae</taxon>
        <taxon>Flavobacterium</taxon>
    </lineage>
</organism>
<dbReference type="Proteomes" id="UP000183658">
    <property type="component" value="Unassembled WGS sequence"/>
</dbReference>
<sequence length="148" mass="17564">MKRILYSQSETPVKGDYFVIDGNLETNNVSDLSMKAFQIVNSSENWKVLYEDEELKIKKKGNFLSIKSHYKNQDEVGRFLFYIYYIESNNVEEMLKYLKEDSLKINKDIAFNVEELITKIKKKENIKKIIIVFFISLIISFVVWEIVK</sequence>
<dbReference type="OrthoDB" id="9841759at2"/>
<reference evidence="3" key="1">
    <citation type="submission" date="2016-10" db="EMBL/GenBank/DDBJ databases">
        <authorList>
            <person name="Varghese N."/>
            <person name="Submissions S."/>
        </authorList>
    </citation>
    <scope>NUCLEOTIDE SEQUENCE [LARGE SCALE GENOMIC DNA]</scope>
    <source>
        <strain evidence="3">DSM 15719</strain>
    </source>
</reference>
<name>A0A1H9P8L9_FLAFI</name>
<keyword evidence="1" id="KW-0812">Transmembrane</keyword>
<evidence type="ECO:0000313" key="2">
    <source>
        <dbReference type="EMBL" id="SER44634.1"/>
    </source>
</evidence>
<keyword evidence="1" id="KW-0472">Membrane</keyword>
<accession>A0A1H9P8L9</accession>
<protein>
    <submittedName>
        <fullName evidence="2">Uncharacterized protein</fullName>
    </submittedName>
</protein>
<dbReference type="EMBL" id="FOFZ01000012">
    <property type="protein sequence ID" value="SER44634.1"/>
    <property type="molecule type" value="Genomic_DNA"/>
</dbReference>
<keyword evidence="3" id="KW-1185">Reference proteome</keyword>
<gene>
    <name evidence="2" type="ORF">SAMN05444355_112100</name>
</gene>
<evidence type="ECO:0000313" key="3">
    <source>
        <dbReference type="Proteomes" id="UP000183658"/>
    </source>
</evidence>
<evidence type="ECO:0000256" key="1">
    <source>
        <dbReference type="SAM" id="Phobius"/>
    </source>
</evidence>
<dbReference type="RefSeq" id="WP_074724153.1">
    <property type="nucleotide sequence ID" value="NZ_CBCRVS010000013.1"/>
</dbReference>
<feature type="transmembrane region" description="Helical" evidence="1">
    <location>
        <begin position="129"/>
        <end position="147"/>
    </location>
</feature>
<keyword evidence="1" id="KW-1133">Transmembrane helix</keyword>